<evidence type="ECO:0000313" key="3">
    <source>
        <dbReference type="Proteomes" id="UP000237378"/>
    </source>
</evidence>
<dbReference type="Proteomes" id="UP000237378">
    <property type="component" value="Unassembled WGS sequence"/>
</dbReference>
<reference evidence="2 3" key="1">
    <citation type="submission" date="2016-08" db="EMBL/GenBank/DDBJ databases">
        <authorList>
            <person name="Seilhamer J.J."/>
        </authorList>
    </citation>
    <scope>NUCLEOTIDE SEQUENCE [LARGE SCALE GENOMIC DNA]</scope>
    <source>
        <strain evidence="2 3">KH-18-2</strain>
    </source>
</reference>
<organism evidence="2 3">
    <name type="scientific">Pseudomonas putida</name>
    <name type="common">Arthrobacter siderocapsulatus</name>
    <dbReference type="NCBI Taxonomy" id="303"/>
    <lineage>
        <taxon>Bacteria</taxon>
        <taxon>Pseudomonadati</taxon>
        <taxon>Pseudomonadota</taxon>
        <taxon>Gammaproteobacteria</taxon>
        <taxon>Pseudomonadales</taxon>
        <taxon>Pseudomonadaceae</taxon>
        <taxon>Pseudomonas</taxon>
    </lineage>
</organism>
<comment type="caution">
    <text evidence="2">The sequence shown here is derived from an EMBL/GenBank/DDBJ whole genome shotgun (WGS) entry which is preliminary data.</text>
</comment>
<protein>
    <submittedName>
        <fullName evidence="2">Uncharacterized protein</fullName>
    </submittedName>
</protein>
<reference evidence="2 3" key="2">
    <citation type="submission" date="2018-03" db="EMBL/GenBank/DDBJ databases">
        <title>Draft genome of Pseudomonas putida strain KH-18-2.</title>
        <authorList>
            <person name="Yoshizawa S."/>
            <person name="Khan N.H."/>
            <person name="Nishimura M."/>
            <person name="Chiura H.X."/>
            <person name="Ogura Y."/>
            <person name="Hayashi T."/>
            <person name="Kogure K."/>
        </authorList>
    </citation>
    <scope>NUCLEOTIDE SEQUENCE [LARGE SCALE GENOMIC DNA]</scope>
    <source>
        <strain evidence="2 3">KH-18-2</strain>
    </source>
</reference>
<feature type="compositionally biased region" description="Basic and acidic residues" evidence="1">
    <location>
        <begin position="59"/>
        <end position="68"/>
    </location>
</feature>
<evidence type="ECO:0000313" key="2">
    <source>
        <dbReference type="EMBL" id="POF99741.1"/>
    </source>
</evidence>
<name>A0A2S3WKI9_PSEPU</name>
<dbReference type="AlphaFoldDB" id="A0A2S3WKI9"/>
<accession>A0A2S3WKI9</accession>
<dbReference type="EMBL" id="MING01000087">
    <property type="protein sequence ID" value="POF99741.1"/>
    <property type="molecule type" value="Genomic_DNA"/>
</dbReference>
<feature type="region of interest" description="Disordered" evidence="1">
    <location>
        <begin position="48"/>
        <end position="68"/>
    </location>
</feature>
<evidence type="ECO:0000256" key="1">
    <source>
        <dbReference type="SAM" id="MobiDB-lite"/>
    </source>
</evidence>
<sequence>MDISLIGGGRFALALVMVSPMPSMHEDMHQRTGEQQQIRQGSNDMGKVLGEQEVDGDPADYHQADCVA</sequence>
<gene>
    <name evidence="2" type="ORF">BGP82_28285</name>
</gene>
<proteinExistence type="predicted"/>